<accession>A0AAU9AHB6</accession>
<reference evidence="2 3" key="1">
    <citation type="journal article" date="2017" name="DNA Res.">
        <title>Complete genome sequence and expression profile of the commercial lytic enzyme producer Lysobacter enzymogenes M497-1.</title>
        <authorList>
            <person name="Takami H."/>
            <person name="Toyoda A."/>
            <person name="Uchiyama I."/>
            <person name="Itoh T."/>
            <person name="Takaki Y."/>
            <person name="Arai W."/>
            <person name="Nishi S."/>
            <person name="Kawai M."/>
            <person name="Shinya K."/>
            <person name="Ikeda H."/>
        </authorList>
    </citation>
    <scope>NUCLEOTIDE SEQUENCE [LARGE SCALE GENOMIC DNA]</scope>
    <source>
        <strain evidence="2 3">M497-1</strain>
    </source>
</reference>
<evidence type="ECO:0000313" key="2">
    <source>
        <dbReference type="EMBL" id="BAV98550.1"/>
    </source>
</evidence>
<feature type="region of interest" description="Disordered" evidence="1">
    <location>
        <begin position="37"/>
        <end position="70"/>
    </location>
</feature>
<dbReference type="AlphaFoldDB" id="A0AAU9AHB6"/>
<dbReference type="EMBL" id="AP014940">
    <property type="protein sequence ID" value="BAV98550.1"/>
    <property type="molecule type" value="Genomic_DNA"/>
</dbReference>
<dbReference type="KEGG" id="lem:LEN_3063"/>
<sequence>MRSLQSGIKVSFGNTIKQVARCEAQIERLVQGVCPPGTRGVHGMGGPPLMVKTGSRTGRTRGASFSSRTTWNRRKKTVRHCFALEGDKLTKRDGGSRAFYIKCRERDGSR</sequence>
<dbReference type="Proteomes" id="UP000218824">
    <property type="component" value="Chromosome"/>
</dbReference>
<gene>
    <name evidence="2" type="ORF">LEN_3063</name>
</gene>
<protein>
    <submittedName>
        <fullName evidence="2">Uncharacterized protein</fullName>
    </submittedName>
</protein>
<proteinExistence type="predicted"/>
<evidence type="ECO:0000256" key="1">
    <source>
        <dbReference type="SAM" id="MobiDB-lite"/>
    </source>
</evidence>
<organism evidence="2 3">
    <name type="scientific">Lysobacter enzymogenes</name>
    <dbReference type="NCBI Taxonomy" id="69"/>
    <lineage>
        <taxon>Bacteria</taxon>
        <taxon>Pseudomonadati</taxon>
        <taxon>Pseudomonadota</taxon>
        <taxon>Gammaproteobacteria</taxon>
        <taxon>Lysobacterales</taxon>
        <taxon>Lysobacteraceae</taxon>
        <taxon>Lysobacter</taxon>
    </lineage>
</organism>
<evidence type="ECO:0000313" key="3">
    <source>
        <dbReference type="Proteomes" id="UP000218824"/>
    </source>
</evidence>
<name>A0AAU9AHB6_LYSEN</name>